<reference evidence="3" key="1">
    <citation type="submission" date="2018-11" db="EMBL/GenBank/DDBJ databases">
        <title>Chitinophaga lutea sp.nov., isolate from arsenic contaminated soil.</title>
        <authorList>
            <person name="Zong Y."/>
        </authorList>
    </citation>
    <scope>NUCLEOTIDE SEQUENCE [LARGE SCALE GENOMIC DNA]</scope>
    <source>
        <strain evidence="3">YLT18</strain>
    </source>
</reference>
<keyword evidence="3" id="KW-1185">Reference proteome</keyword>
<comment type="caution">
    <text evidence="2">The sequence shown here is derived from an EMBL/GenBank/DDBJ whole genome shotgun (WGS) entry which is preliminary data.</text>
</comment>
<gene>
    <name evidence="2" type="ORF">EG028_03380</name>
</gene>
<protein>
    <submittedName>
        <fullName evidence="2">Alpha/beta hydrolase</fullName>
    </submittedName>
</protein>
<dbReference type="RefSeq" id="WP_123864541.1">
    <property type="nucleotide sequence ID" value="NZ_QXZY01000003.1"/>
</dbReference>
<organism evidence="2 3">
    <name type="scientific">Chitinophaga barathri</name>
    <dbReference type="NCBI Taxonomy" id="1647451"/>
    <lineage>
        <taxon>Bacteria</taxon>
        <taxon>Pseudomonadati</taxon>
        <taxon>Bacteroidota</taxon>
        <taxon>Chitinophagia</taxon>
        <taxon>Chitinophagales</taxon>
        <taxon>Chitinophagaceae</taxon>
        <taxon>Chitinophaga</taxon>
    </lineage>
</organism>
<feature type="domain" description="AB hydrolase-1" evidence="1">
    <location>
        <begin position="46"/>
        <end position="202"/>
    </location>
</feature>
<keyword evidence="2" id="KW-0378">Hydrolase</keyword>
<dbReference type="Pfam" id="PF12697">
    <property type="entry name" value="Abhydrolase_6"/>
    <property type="match status" value="1"/>
</dbReference>
<evidence type="ECO:0000313" key="2">
    <source>
        <dbReference type="EMBL" id="RPD42236.1"/>
    </source>
</evidence>
<dbReference type="InterPro" id="IPR000073">
    <property type="entry name" value="AB_hydrolase_1"/>
</dbReference>
<name>A0A3N4MJJ4_9BACT</name>
<dbReference type="EMBL" id="RMBX01000002">
    <property type="protein sequence ID" value="RPD42236.1"/>
    <property type="molecule type" value="Genomic_DNA"/>
</dbReference>
<dbReference type="Gene3D" id="3.40.50.1820">
    <property type="entry name" value="alpha/beta hydrolase"/>
    <property type="match status" value="1"/>
</dbReference>
<dbReference type="GO" id="GO:0016787">
    <property type="term" value="F:hydrolase activity"/>
    <property type="evidence" value="ECO:0007669"/>
    <property type="project" value="UniProtKB-KW"/>
</dbReference>
<accession>A0A3N4MJJ4</accession>
<proteinExistence type="predicted"/>
<dbReference type="SUPFAM" id="SSF53474">
    <property type="entry name" value="alpha/beta-Hydrolases"/>
    <property type="match status" value="1"/>
</dbReference>
<dbReference type="InterPro" id="IPR029058">
    <property type="entry name" value="AB_hydrolase_fold"/>
</dbReference>
<sequence>MSKKHIYMISGMGADERVFRRLTFPEGYDVHYLPWINPLGNDEPIGEYAARLARRILHPNPVLLGLSFGGMMSIEIAKQLPVEKVIIVSSVKHKQELPPYYNGMARMLLRNLPDRLLFGNRQHIVRLFMQSGSEEEVQLLKDYMQKKDFRYMRWALATVLSWENEWVPPSMVHIHGSSDRPFPRRYVKPTHTIVKGGHFMVMNRAPEISRIIERELA</sequence>
<evidence type="ECO:0000259" key="1">
    <source>
        <dbReference type="Pfam" id="PF12697"/>
    </source>
</evidence>
<dbReference type="AlphaFoldDB" id="A0A3N4MJJ4"/>
<evidence type="ECO:0000313" key="3">
    <source>
        <dbReference type="Proteomes" id="UP000279089"/>
    </source>
</evidence>
<dbReference type="Proteomes" id="UP000279089">
    <property type="component" value="Unassembled WGS sequence"/>
</dbReference>